<feature type="coiled-coil region" evidence="10">
    <location>
        <begin position="59"/>
        <end position="86"/>
    </location>
</feature>
<gene>
    <name evidence="8" type="primary">ppk</name>
    <name evidence="15" type="ORF">DEU29_102160</name>
</gene>
<dbReference type="Pfam" id="PF02503">
    <property type="entry name" value="PP_kinase"/>
    <property type="match status" value="1"/>
</dbReference>
<evidence type="ECO:0000256" key="3">
    <source>
        <dbReference type="ARBA" id="ARBA00022723"/>
    </source>
</evidence>
<feature type="binding site" evidence="8">
    <location>
        <position position="399"/>
    </location>
    <ligand>
        <name>Mg(2+)</name>
        <dbReference type="ChEBI" id="CHEBI:18420"/>
    </ligand>
</feature>
<comment type="caution">
    <text evidence="15">The sequence shown here is derived from an EMBL/GenBank/DDBJ whole genome shotgun (WGS) entry which is preliminary data.</text>
</comment>
<keyword evidence="2 8" id="KW-0808">Transferase</keyword>
<feature type="binding site" evidence="8">
    <location>
        <position position="558"/>
    </location>
    <ligand>
        <name>ATP</name>
        <dbReference type="ChEBI" id="CHEBI:30616"/>
    </ligand>
</feature>
<evidence type="ECO:0000256" key="8">
    <source>
        <dbReference type="HAMAP-Rule" id="MF_00347"/>
    </source>
</evidence>
<dbReference type="Gene3D" id="3.30.870.10">
    <property type="entry name" value="Endonuclease Chain A"/>
    <property type="match status" value="2"/>
</dbReference>
<feature type="binding site" evidence="8">
    <location>
        <position position="586"/>
    </location>
    <ligand>
        <name>ATP</name>
        <dbReference type="ChEBI" id="CHEBI:30616"/>
    </ligand>
</feature>
<evidence type="ECO:0000256" key="6">
    <source>
        <dbReference type="ARBA" id="ARBA00022840"/>
    </source>
</evidence>
<comment type="function">
    <text evidence="8 9">Catalyzes the reversible transfer of the terminal phosphate of ATP to form a long-chain polyphosphate (polyP).</text>
</comment>
<name>A0A4V6PUS9_9GAMM</name>
<dbReference type="InterPro" id="IPR036832">
    <property type="entry name" value="PPK_N_dom_sf"/>
</dbReference>
<keyword evidence="16" id="KW-1185">Reference proteome</keyword>
<dbReference type="InterPro" id="IPR024953">
    <property type="entry name" value="PP_kinase_middle"/>
</dbReference>
<dbReference type="PIRSF" id="PIRSF015589">
    <property type="entry name" value="PP_kinase"/>
    <property type="match status" value="1"/>
</dbReference>
<reference evidence="15 16" key="1">
    <citation type="submission" date="2019-03" db="EMBL/GenBank/DDBJ databases">
        <title>Freshwater and sediment microbial communities from various areas in North America, analyzing microbe dynamics in response to fracking.</title>
        <authorList>
            <person name="Lamendella R."/>
        </authorList>
    </citation>
    <scope>NUCLEOTIDE SEQUENCE [LARGE SCALE GENOMIC DNA]</scope>
    <source>
        <strain evidence="15 16">18_TX</strain>
    </source>
</reference>
<comment type="PTM">
    <text evidence="8 9">An intermediate of this reaction is the autophosphorylated ppk in which a phosphate is covalently linked to a histidine residue through a N-P bond.</text>
</comment>
<dbReference type="Pfam" id="PF17941">
    <property type="entry name" value="PP_kinase_C_1"/>
    <property type="match status" value="1"/>
</dbReference>
<dbReference type="SUPFAM" id="SSF56024">
    <property type="entry name" value="Phospholipase D/nuclease"/>
    <property type="match status" value="2"/>
</dbReference>
<evidence type="ECO:0000256" key="4">
    <source>
        <dbReference type="ARBA" id="ARBA00022741"/>
    </source>
</evidence>
<keyword evidence="1 8" id="KW-0597">Phosphoprotein</keyword>
<comment type="cofactor">
    <cofactor evidence="8">
        <name>Mg(2+)</name>
        <dbReference type="ChEBI" id="CHEBI:18420"/>
    </cofactor>
</comment>
<feature type="domain" description="Polyphosphate kinase middle" evidence="11">
    <location>
        <begin position="115"/>
        <end position="299"/>
    </location>
</feature>
<dbReference type="SUPFAM" id="SSF143724">
    <property type="entry name" value="PHP14-like"/>
    <property type="match status" value="1"/>
</dbReference>
<feature type="domain" description="Polyphosphate kinase N-terminal" evidence="12">
    <location>
        <begin position="3"/>
        <end position="105"/>
    </location>
</feature>
<evidence type="ECO:0000259" key="14">
    <source>
        <dbReference type="Pfam" id="PF17941"/>
    </source>
</evidence>
<feature type="active site" description="Phosphohistidine intermediate" evidence="8">
    <location>
        <position position="429"/>
    </location>
</feature>
<evidence type="ECO:0000256" key="7">
    <source>
        <dbReference type="ARBA" id="ARBA00022842"/>
    </source>
</evidence>
<feature type="binding site" evidence="8">
    <location>
        <position position="369"/>
    </location>
    <ligand>
        <name>Mg(2+)</name>
        <dbReference type="ChEBI" id="CHEBI:18420"/>
    </ligand>
</feature>
<dbReference type="EMBL" id="SNXI01000002">
    <property type="protein sequence ID" value="TDP40260.1"/>
    <property type="molecule type" value="Genomic_DNA"/>
</dbReference>
<feature type="domain" description="Polyphosphate kinase C-terminal" evidence="14">
    <location>
        <begin position="325"/>
        <end position="490"/>
    </location>
</feature>
<dbReference type="PANTHER" id="PTHR30218:SF0">
    <property type="entry name" value="POLYPHOSPHATE KINASE"/>
    <property type="match status" value="1"/>
</dbReference>
<dbReference type="GO" id="GO:0005524">
    <property type="term" value="F:ATP binding"/>
    <property type="evidence" value="ECO:0007669"/>
    <property type="project" value="UniProtKB-KW"/>
</dbReference>
<dbReference type="Pfam" id="PF13089">
    <property type="entry name" value="PP_kinase_N"/>
    <property type="match status" value="1"/>
</dbReference>
<dbReference type="HAMAP" id="MF_00347">
    <property type="entry name" value="Polyphosphate_kinase"/>
    <property type="match status" value="1"/>
</dbReference>
<dbReference type="PANTHER" id="PTHR30218">
    <property type="entry name" value="POLYPHOSPHATE KINASE"/>
    <property type="match status" value="1"/>
</dbReference>
<keyword evidence="7 8" id="KW-0460">Magnesium</keyword>
<dbReference type="Pfam" id="PF13090">
    <property type="entry name" value="PP_kinase_C"/>
    <property type="match status" value="1"/>
</dbReference>
<evidence type="ECO:0000313" key="15">
    <source>
        <dbReference type="EMBL" id="TDP40260.1"/>
    </source>
</evidence>
<evidence type="ECO:0000256" key="1">
    <source>
        <dbReference type="ARBA" id="ARBA00022553"/>
    </source>
</evidence>
<dbReference type="Proteomes" id="UP000295531">
    <property type="component" value="Unassembled WGS sequence"/>
</dbReference>
<keyword evidence="5 8" id="KW-0418">Kinase</keyword>
<accession>A0A4V6PUS9</accession>
<dbReference type="Gene3D" id="3.30.1840.10">
    <property type="entry name" value="Polyphosphate kinase middle domain"/>
    <property type="match status" value="1"/>
</dbReference>
<dbReference type="GO" id="GO:0006799">
    <property type="term" value="P:polyphosphate biosynthetic process"/>
    <property type="evidence" value="ECO:0007669"/>
    <property type="project" value="UniProtKB-UniRule"/>
</dbReference>
<dbReference type="GO" id="GO:0009358">
    <property type="term" value="C:polyphosphate kinase complex"/>
    <property type="evidence" value="ECO:0007669"/>
    <property type="project" value="InterPro"/>
</dbReference>
<protein>
    <recommendedName>
        <fullName evidence="8 9">Polyphosphate kinase</fullName>
        <ecNumber evidence="8 9">2.7.4.1</ecNumber>
    </recommendedName>
    <alternativeName>
        <fullName evidence="8">ATP-polyphosphate phosphotransferase</fullName>
    </alternativeName>
    <alternativeName>
        <fullName evidence="8">Polyphosphoric acid kinase</fullName>
    </alternativeName>
</protein>
<dbReference type="InterPro" id="IPR036830">
    <property type="entry name" value="PP_kinase_middle_dom_sf"/>
</dbReference>
<dbReference type="AlphaFoldDB" id="A0A4V6PUS9"/>
<feature type="binding site" evidence="8">
    <location>
        <position position="41"/>
    </location>
    <ligand>
        <name>ATP</name>
        <dbReference type="ChEBI" id="CHEBI:30616"/>
    </ligand>
</feature>
<dbReference type="InterPro" id="IPR025198">
    <property type="entry name" value="PPK_N_dom"/>
</dbReference>
<proteinExistence type="inferred from homology"/>
<evidence type="ECO:0000256" key="2">
    <source>
        <dbReference type="ARBA" id="ARBA00022679"/>
    </source>
</evidence>
<evidence type="ECO:0000256" key="5">
    <source>
        <dbReference type="ARBA" id="ARBA00022777"/>
    </source>
</evidence>
<keyword evidence="4 8" id="KW-0547">Nucleotide-binding</keyword>
<feature type="domain" description="Polyphosphate kinase C-terminal" evidence="13">
    <location>
        <begin position="497"/>
        <end position="662"/>
    </location>
</feature>
<keyword evidence="6 8" id="KW-0067">ATP-binding</keyword>
<keyword evidence="3 8" id="KW-0479">Metal-binding</keyword>
<keyword evidence="10" id="KW-0175">Coiled coil</keyword>
<dbReference type="NCBIfam" id="NF003917">
    <property type="entry name" value="PRK05443.1-1"/>
    <property type="match status" value="1"/>
</dbReference>
<feature type="binding site" evidence="8">
    <location>
        <position position="462"/>
    </location>
    <ligand>
        <name>ATP</name>
        <dbReference type="ChEBI" id="CHEBI:30616"/>
    </ligand>
</feature>
<evidence type="ECO:0000259" key="12">
    <source>
        <dbReference type="Pfam" id="PF13089"/>
    </source>
</evidence>
<dbReference type="FunFam" id="3.30.870.10:FF:000001">
    <property type="entry name" value="Polyphosphate kinase"/>
    <property type="match status" value="1"/>
</dbReference>
<dbReference type="CDD" id="cd09167">
    <property type="entry name" value="PLDc_EcPPK1_C2_like"/>
    <property type="match status" value="1"/>
</dbReference>
<evidence type="ECO:0000313" key="16">
    <source>
        <dbReference type="Proteomes" id="UP000295531"/>
    </source>
</evidence>
<dbReference type="RefSeq" id="WP_133538720.1">
    <property type="nucleotide sequence ID" value="NZ_SNXI01000002.1"/>
</dbReference>
<evidence type="ECO:0000259" key="11">
    <source>
        <dbReference type="Pfam" id="PF02503"/>
    </source>
</evidence>
<dbReference type="NCBIfam" id="TIGR03705">
    <property type="entry name" value="poly_P_kin"/>
    <property type="match status" value="1"/>
</dbReference>
<sequence>MKFFNKELSWLSFNERVLQEAADAAVPVVERMRFLGIFSSNMDEFFQVRVAAVRRHIFFSQSEEERSRYERLMAQLQSKVNELQQQFDAILPQVVSALKQHHIHLLEPHQLNVDEKQRVKFFFIEKVRRHLVPILVTEKTDLRNVLREDENYLCVEILDDNHKRYALIEVPADAMDRFIKLPTSGRTRDHKILFLDDILQLNLDELFRGIVPFKRLRAFSFKMTRDAEYHPSDDIEQSILERMEEGLKQRFKADPVRLVYDKKMPDEMLVFLSEKLDLNRFDSLVAGGRYRNTRDFAKFPNYGRASLEHPRQPALLHPKFYRFDNVFDAVRSSDILLYYPYHRFAHFTEFVRQAAYDPNVTRIAICIYRVAPHSRILHSLTDAVQNGKHVTVMVELQARFDEEANIEWAKELTEAGVHVSFGIHGLKVHSKLVLVHRREGITERRYAVIGTGNFHEGTAQVYTDFSLFTCDNAITADVDNVFNYLEQPYRQTKFRELMVAPVTMRQRLTDYIEYEIEQAQQDRPAAIFIKVNNLVDDSLIVQLYRASRAGVKIRAIVRGMCALRAGVKDLSENIEVRSIVDRYLEHPRVYYFEHGGQQELFIASADLMTRNLDHRVEVAVPVRDADARQDVLQVMELQWRDRAKSRVIDAEQRNTYVIEREQAGKRKTKKSRLLRSQTAIYRYFKRRSHDYERE</sequence>
<dbReference type="InterPro" id="IPR041108">
    <property type="entry name" value="PP_kinase_C_1"/>
</dbReference>
<comment type="similarity">
    <text evidence="8 9">Belongs to the polyphosphate kinase 1 (PPK1) family.</text>
</comment>
<dbReference type="SUPFAM" id="SSF140356">
    <property type="entry name" value="PPK N-terminal domain-like"/>
    <property type="match status" value="1"/>
</dbReference>
<evidence type="ECO:0000259" key="13">
    <source>
        <dbReference type="Pfam" id="PF13090"/>
    </source>
</evidence>
<dbReference type="GO" id="GO:0046872">
    <property type="term" value="F:metal ion binding"/>
    <property type="evidence" value="ECO:0007669"/>
    <property type="project" value="UniProtKB-KW"/>
</dbReference>
<evidence type="ECO:0000256" key="10">
    <source>
        <dbReference type="SAM" id="Coils"/>
    </source>
</evidence>
<dbReference type="GO" id="GO:0008976">
    <property type="term" value="F:polyphosphate kinase activity"/>
    <property type="evidence" value="ECO:0007669"/>
    <property type="project" value="UniProtKB-UniRule"/>
</dbReference>
<dbReference type="OrthoDB" id="9761456at2"/>
<dbReference type="InterPro" id="IPR025200">
    <property type="entry name" value="PPK_C_dom2"/>
</dbReference>
<dbReference type="Gene3D" id="1.20.58.310">
    <property type="entry name" value="Polyphosphate kinase N-terminal domain"/>
    <property type="match status" value="1"/>
</dbReference>
<comment type="catalytic activity">
    <reaction evidence="8 9">
        <text>[phosphate](n) + ATP = [phosphate](n+1) + ADP</text>
        <dbReference type="Rhea" id="RHEA:19573"/>
        <dbReference type="Rhea" id="RHEA-COMP:9859"/>
        <dbReference type="Rhea" id="RHEA-COMP:14280"/>
        <dbReference type="ChEBI" id="CHEBI:16838"/>
        <dbReference type="ChEBI" id="CHEBI:30616"/>
        <dbReference type="ChEBI" id="CHEBI:456216"/>
        <dbReference type="EC" id="2.7.4.1"/>
    </reaction>
</comment>
<organism evidence="15 16">
    <name type="scientific">Idiomarina aquatica</name>
    <dbReference type="NCBI Taxonomy" id="1327752"/>
    <lineage>
        <taxon>Bacteria</taxon>
        <taxon>Pseudomonadati</taxon>
        <taxon>Pseudomonadota</taxon>
        <taxon>Gammaproteobacteria</taxon>
        <taxon>Alteromonadales</taxon>
        <taxon>Idiomarinaceae</taxon>
        <taxon>Idiomarina</taxon>
    </lineage>
</organism>
<dbReference type="InterPro" id="IPR003414">
    <property type="entry name" value="PP_kinase"/>
</dbReference>
<dbReference type="EC" id="2.7.4.1" evidence="8 9"/>
<evidence type="ECO:0000256" key="9">
    <source>
        <dbReference type="RuleBase" id="RU003800"/>
    </source>
</evidence>